<gene>
    <name evidence="6" type="ordered locus">KLTH0F02948g</name>
</gene>
<dbReference type="SUPFAM" id="SSF50978">
    <property type="entry name" value="WD40 repeat-like"/>
    <property type="match status" value="1"/>
</dbReference>
<evidence type="ECO:0000313" key="6">
    <source>
        <dbReference type="EMBL" id="CAR23902.1"/>
    </source>
</evidence>
<dbReference type="GO" id="GO:0000445">
    <property type="term" value="C:THO complex part of transcription export complex"/>
    <property type="evidence" value="ECO:0007669"/>
    <property type="project" value="TreeGrafter"/>
</dbReference>
<dbReference type="STRING" id="559295.C5DKA1"/>
<dbReference type="Gene3D" id="2.130.10.10">
    <property type="entry name" value="YVTN repeat-like/Quinoprotein amine dehydrogenase"/>
    <property type="match status" value="2"/>
</dbReference>
<keyword evidence="7" id="KW-1185">Reference proteome</keyword>
<dbReference type="PANTHER" id="PTHR22839">
    <property type="entry name" value="THO COMPLEX SUBUNIT 3 THO3"/>
    <property type="match status" value="1"/>
</dbReference>
<dbReference type="FunCoup" id="C5DKA1">
    <property type="interactions" value="803"/>
</dbReference>
<dbReference type="Proteomes" id="UP000002036">
    <property type="component" value="Chromosome F"/>
</dbReference>
<reference evidence="6 7" key="1">
    <citation type="journal article" date="2009" name="Genome Res.">
        <title>Comparative genomics of protoploid Saccharomycetaceae.</title>
        <authorList>
            <consortium name="The Genolevures Consortium"/>
            <person name="Souciet J.-L."/>
            <person name="Dujon B."/>
            <person name="Gaillardin C."/>
            <person name="Johnston M."/>
            <person name="Baret P.V."/>
            <person name="Cliften P."/>
            <person name="Sherman D.J."/>
            <person name="Weissenbach J."/>
            <person name="Westhof E."/>
            <person name="Wincker P."/>
            <person name="Jubin C."/>
            <person name="Poulain J."/>
            <person name="Barbe V."/>
            <person name="Segurens B."/>
            <person name="Artiguenave F."/>
            <person name="Anthouard V."/>
            <person name="Vacherie B."/>
            <person name="Val M.-E."/>
            <person name="Fulton R.S."/>
            <person name="Minx P."/>
            <person name="Wilson R."/>
            <person name="Durrens P."/>
            <person name="Jean G."/>
            <person name="Marck C."/>
            <person name="Martin T."/>
            <person name="Nikolski M."/>
            <person name="Rolland T."/>
            <person name="Seret M.-L."/>
            <person name="Casaregola S."/>
            <person name="Despons L."/>
            <person name="Fairhead C."/>
            <person name="Fischer G."/>
            <person name="Lafontaine I."/>
            <person name="Leh V."/>
            <person name="Lemaire M."/>
            <person name="de Montigny J."/>
            <person name="Neuveglise C."/>
            <person name="Thierry A."/>
            <person name="Blanc-Lenfle I."/>
            <person name="Bleykasten C."/>
            <person name="Diffels J."/>
            <person name="Fritsch E."/>
            <person name="Frangeul L."/>
            <person name="Goeffon A."/>
            <person name="Jauniaux N."/>
            <person name="Kachouri-Lafond R."/>
            <person name="Payen C."/>
            <person name="Potier S."/>
            <person name="Pribylova L."/>
            <person name="Ozanne C."/>
            <person name="Richard G.-F."/>
            <person name="Sacerdot C."/>
            <person name="Straub M.-L."/>
            <person name="Talla E."/>
        </authorList>
    </citation>
    <scope>NUCLEOTIDE SEQUENCE [LARGE SCALE GENOMIC DNA]</scope>
    <source>
        <strain evidence="7">ATCC 56472 / CBS 6340 / NRRL Y-8284</strain>
    </source>
</reference>
<dbReference type="PANTHER" id="PTHR22839:SF0">
    <property type="entry name" value="THO COMPLEX SUBUNIT 3"/>
    <property type="match status" value="1"/>
</dbReference>
<evidence type="ECO:0000313" key="7">
    <source>
        <dbReference type="Proteomes" id="UP000002036"/>
    </source>
</evidence>
<dbReference type="Pfam" id="PF00400">
    <property type="entry name" value="WD40"/>
    <property type="match status" value="2"/>
</dbReference>
<keyword evidence="1 4" id="KW-0853">WD repeat</keyword>
<organism evidence="6 7">
    <name type="scientific">Lachancea thermotolerans (strain ATCC 56472 / CBS 6340 / NRRL Y-8284)</name>
    <name type="common">Yeast</name>
    <name type="synonym">Kluyveromyces thermotolerans</name>
    <dbReference type="NCBI Taxonomy" id="559295"/>
    <lineage>
        <taxon>Eukaryota</taxon>
        <taxon>Fungi</taxon>
        <taxon>Dikarya</taxon>
        <taxon>Ascomycota</taxon>
        <taxon>Saccharomycotina</taxon>
        <taxon>Saccharomycetes</taxon>
        <taxon>Saccharomycetales</taxon>
        <taxon>Saccharomycetaceae</taxon>
        <taxon>Lachancea</taxon>
    </lineage>
</organism>
<dbReference type="AlphaFoldDB" id="C5DKA1"/>
<dbReference type="InterPro" id="IPR015943">
    <property type="entry name" value="WD40/YVTN_repeat-like_dom_sf"/>
</dbReference>
<comment type="similarity">
    <text evidence="3">Belongs to the THOC3 family.</text>
</comment>
<dbReference type="InParanoid" id="C5DKA1"/>
<dbReference type="eggNOG" id="KOG4155">
    <property type="taxonomic scope" value="Eukaryota"/>
</dbReference>
<dbReference type="KEGG" id="lth:KLTH0F02948g"/>
<proteinExistence type="inferred from homology"/>
<accession>C5DKA1</accession>
<feature type="repeat" description="WD" evidence="4">
    <location>
        <begin position="45"/>
        <end position="86"/>
    </location>
</feature>
<evidence type="ECO:0000256" key="1">
    <source>
        <dbReference type="ARBA" id="ARBA00022574"/>
    </source>
</evidence>
<sequence>MPNLDSAQAVEKYVSFYPECQKEVMADDHYSQLTLKNSSRFAHASVEEGNRVVALEFNTRGTYLAYSREDGSLNLWKVKSDRAQTYSVVREVHGIGRKISSISWHPVTHFLLATVGGTSQVNIWDASTGVLIKSFETSTETTNLKCCYDASGRWLGVLSSTNEFYMFDADQNYNLASVSELGSECAESGDQVTALCWSPDSKHLYAGRRSGKLGVFAVRNPGLEEQLQVSGHTSAIYCLRIDPQSRFLIAGGDDAVCSVWDASNMCCETVISDFDTPIIDMDLSRDALALALCSETQTRVYSVSSGACIFQLDQKNRVDDQKFRFYPEKMSFVTIAENECVVKYYVPKITEPPLQKEWAEADKRKRPARKVSSLGNLGAARRDDEPPRRGRFSKRPLRR</sequence>
<dbReference type="OMA" id="WNADGRH"/>
<dbReference type="HOGENOM" id="CLU_672809_0_0_1"/>
<dbReference type="PROSITE" id="PS50294">
    <property type="entry name" value="WD_REPEATS_REGION"/>
    <property type="match status" value="1"/>
</dbReference>
<dbReference type="PROSITE" id="PS50082">
    <property type="entry name" value="WD_REPEATS_2"/>
    <property type="match status" value="2"/>
</dbReference>
<evidence type="ECO:0000256" key="5">
    <source>
        <dbReference type="SAM" id="MobiDB-lite"/>
    </source>
</evidence>
<dbReference type="InterPro" id="IPR001680">
    <property type="entry name" value="WD40_rpt"/>
</dbReference>
<dbReference type="InterPro" id="IPR019775">
    <property type="entry name" value="WD40_repeat_CS"/>
</dbReference>
<evidence type="ECO:0000256" key="4">
    <source>
        <dbReference type="PROSITE-ProRule" id="PRU00221"/>
    </source>
</evidence>
<dbReference type="PROSITE" id="PS00678">
    <property type="entry name" value="WD_REPEATS_1"/>
    <property type="match status" value="1"/>
</dbReference>
<name>C5DKA1_LACTC</name>
<dbReference type="EMBL" id="CU928170">
    <property type="protein sequence ID" value="CAR23902.1"/>
    <property type="molecule type" value="Genomic_DNA"/>
</dbReference>
<dbReference type="GO" id="GO:0006406">
    <property type="term" value="P:mRNA export from nucleus"/>
    <property type="evidence" value="ECO:0007669"/>
    <property type="project" value="InterPro"/>
</dbReference>
<feature type="region of interest" description="Disordered" evidence="5">
    <location>
        <begin position="356"/>
        <end position="399"/>
    </location>
</feature>
<protein>
    <submittedName>
        <fullName evidence="6">KLTH0F02948p</fullName>
    </submittedName>
</protein>
<dbReference type="GeneID" id="8292531"/>
<evidence type="ECO:0000256" key="3">
    <source>
        <dbReference type="ARBA" id="ARBA00046343"/>
    </source>
</evidence>
<dbReference type="InterPro" id="IPR040132">
    <property type="entry name" value="Tex1/THOC3"/>
</dbReference>
<keyword evidence="2" id="KW-0677">Repeat</keyword>
<feature type="compositionally biased region" description="Basic residues" evidence="5">
    <location>
        <begin position="389"/>
        <end position="399"/>
    </location>
</feature>
<dbReference type="RefSeq" id="XP_002554339.1">
    <property type="nucleotide sequence ID" value="XM_002554293.1"/>
</dbReference>
<evidence type="ECO:0000256" key="2">
    <source>
        <dbReference type="ARBA" id="ARBA00022737"/>
    </source>
</evidence>
<dbReference type="SMART" id="SM00320">
    <property type="entry name" value="WD40"/>
    <property type="match status" value="5"/>
</dbReference>
<feature type="repeat" description="WD" evidence="4">
    <location>
        <begin position="229"/>
        <end position="264"/>
    </location>
</feature>
<dbReference type="OrthoDB" id="340259at2759"/>
<dbReference type="InterPro" id="IPR036322">
    <property type="entry name" value="WD40_repeat_dom_sf"/>
</dbReference>